<keyword evidence="2" id="KW-1133">Transmembrane helix</keyword>
<protein>
    <submittedName>
        <fullName evidence="3">Uncharacterized protein</fullName>
    </submittedName>
</protein>
<keyword evidence="4" id="KW-1185">Reference proteome</keyword>
<evidence type="ECO:0000313" key="4">
    <source>
        <dbReference type="Proteomes" id="UP001432190"/>
    </source>
</evidence>
<evidence type="ECO:0000256" key="1">
    <source>
        <dbReference type="SAM" id="MobiDB-lite"/>
    </source>
</evidence>
<dbReference type="Proteomes" id="UP001432190">
    <property type="component" value="Chromosome"/>
</dbReference>
<proteinExistence type="predicted"/>
<keyword evidence="2" id="KW-0812">Transmembrane</keyword>
<dbReference type="RefSeq" id="WP_328851246.1">
    <property type="nucleotide sequence ID" value="NZ_CP108084.1"/>
</dbReference>
<accession>A0ABZ1S4J4</accession>
<organism evidence="3 4">
    <name type="scientific">Micromonospora globbae</name>
    <dbReference type="NCBI Taxonomy" id="1894969"/>
    <lineage>
        <taxon>Bacteria</taxon>
        <taxon>Bacillati</taxon>
        <taxon>Actinomycetota</taxon>
        <taxon>Actinomycetes</taxon>
        <taxon>Micromonosporales</taxon>
        <taxon>Micromonosporaceae</taxon>
        <taxon>Micromonospora</taxon>
    </lineage>
</organism>
<name>A0ABZ1S4J4_9ACTN</name>
<evidence type="ECO:0000313" key="3">
    <source>
        <dbReference type="EMBL" id="WUP48943.1"/>
    </source>
</evidence>
<feature type="region of interest" description="Disordered" evidence="1">
    <location>
        <begin position="149"/>
        <end position="184"/>
    </location>
</feature>
<keyword evidence="2" id="KW-0472">Membrane</keyword>
<sequence length="184" mass="20525">MTFREQLVLTAVTGAAAFVGVLVGSWFNARREAKARHDAYVSKLVERRYDLYQRYINILDRHQDELTGADLLTDMGVTISDTHKVEREMRLFASDDVLAIADEYRDHLRSVAQTWSGLNETQRNELDAKLHLAKGRLVIRGAVHGGSCRGAGDLSRPPGVDLPVHRTAARPVPQAGPAGRRAWR</sequence>
<dbReference type="EMBL" id="CP108084">
    <property type="protein sequence ID" value="WUP48943.1"/>
    <property type="molecule type" value="Genomic_DNA"/>
</dbReference>
<reference evidence="3" key="1">
    <citation type="submission" date="2022-10" db="EMBL/GenBank/DDBJ databases">
        <title>The complete genomes of actinobacterial strains from the NBC collection.</title>
        <authorList>
            <person name="Joergensen T.S."/>
            <person name="Alvarez Arevalo M."/>
            <person name="Sterndorff E.B."/>
            <person name="Faurdal D."/>
            <person name="Vuksanovic O."/>
            <person name="Mourched A.-S."/>
            <person name="Charusanti P."/>
            <person name="Shaw S."/>
            <person name="Blin K."/>
            <person name="Weber T."/>
        </authorList>
    </citation>
    <scope>NUCLEOTIDE SEQUENCE</scope>
    <source>
        <strain evidence="3">NBC_00256</strain>
    </source>
</reference>
<evidence type="ECO:0000256" key="2">
    <source>
        <dbReference type="SAM" id="Phobius"/>
    </source>
</evidence>
<gene>
    <name evidence="3" type="ORF">OG994_25770</name>
</gene>
<feature type="transmembrane region" description="Helical" evidence="2">
    <location>
        <begin position="6"/>
        <end position="27"/>
    </location>
</feature>